<evidence type="ECO:0000313" key="2">
    <source>
        <dbReference type="Proteomes" id="UP000430202"/>
    </source>
</evidence>
<name>A0A653R328_9FLAO</name>
<evidence type="ECO:0000313" key="1">
    <source>
        <dbReference type="EMBL" id="VXB48995.1"/>
    </source>
</evidence>
<gene>
    <name evidence="1" type="ORF">MARI151_20732</name>
</gene>
<organism evidence="1 2">
    <name type="scientific">Maribacter litoralis</name>
    <dbReference type="NCBI Taxonomy" id="2059726"/>
    <lineage>
        <taxon>Bacteria</taxon>
        <taxon>Pseudomonadati</taxon>
        <taxon>Bacteroidota</taxon>
        <taxon>Flavobacteriia</taxon>
        <taxon>Flavobacteriales</taxon>
        <taxon>Flavobacteriaceae</taxon>
        <taxon>Maribacter</taxon>
    </lineage>
</organism>
<accession>A0A653R328</accession>
<reference evidence="1 2" key="1">
    <citation type="submission" date="2019-10" db="EMBL/GenBank/DDBJ databases">
        <authorList>
            <person name="Karimi E."/>
        </authorList>
    </citation>
    <scope>NUCLEOTIDE SEQUENCE [LARGE SCALE GENOMIC DNA]</scope>
    <source>
        <strain evidence="1">Maribacter sp. 151</strain>
    </source>
</reference>
<proteinExistence type="predicted"/>
<dbReference type="AlphaFoldDB" id="A0A653R328"/>
<sequence>MDKGETFYNHTIDIFYYNLIFDKLNIDSFTLVRIRNNIK</sequence>
<protein>
    <submittedName>
        <fullName evidence="1">Uncharacterized protein</fullName>
    </submittedName>
</protein>
<keyword evidence="2" id="KW-1185">Reference proteome</keyword>
<dbReference type="EMBL" id="CABWLR010000002">
    <property type="protein sequence ID" value="VXB48995.1"/>
    <property type="molecule type" value="Genomic_DNA"/>
</dbReference>
<dbReference type="Proteomes" id="UP000430202">
    <property type="component" value="Unassembled WGS sequence"/>
</dbReference>